<feature type="compositionally biased region" description="Polar residues" evidence="1">
    <location>
        <begin position="65"/>
        <end position="83"/>
    </location>
</feature>
<evidence type="ECO:0000313" key="2">
    <source>
        <dbReference type="EMBL" id="GLK11508.1"/>
    </source>
</evidence>
<dbReference type="EMBL" id="BSEV01000011">
    <property type="protein sequence ID" value="GLK11508.1"/>
    <property type="molecule type" value="Genomic_DNA"/>
</dbReference>
<name>A0A9W6I4F9_9ACTN</name>
<accession>A0A9W6I4F9</accession>
<evidence type="ECO:0000313" key="3">
    <source>
        <dbReference type="Proteomes" id="UP001143474"/>
    </source>
</evidence>
<organism evidence="2 3">
    <name type="scientific">Streptosporangium carneum</name>
    <dbReference type="NCBI Taxonomy" id="47481"/>
    <lineage>
        <taxon>Bacteria</taxon>
        <taxon>Bacillati</taxon>
        <taxon>Actinomycetota</taxon>
        <taxon>Actinomycetes</taxon>
        <taxon>Streptosporangiales</taxon>
        <taxon>Streptosporangiaceae</taxon>
        <taxon>Streptosporangium</taxon>
    </lineage>
</organism>
<keyword evidence="3" id="KW-1185">Reference proteome</keyword>
<feature type="region of interest" description="Disordered" evidence="1">
    <location>
        <begin position="1"/>
        <end position="132"/>
    </location>
</feature>
<sequence length="132" mass="14196">MDPWTNPWTDPWTETAGASDDLAEEGERAADEEDRSVPRGRFGKSERPLPECGPGRDLSGLTYGTRRTASSRVRESSFASGSPSHARAHAGFTRPAHGQGQGRGRGRGREGLPGLAGRPSVARSRGQERQIT</sequence>
<evidence type="ECO:0000256" key="1">
    <source>
        <dbReference type="SAM" id="MobiDB-lite"/>
    </source>
</evidence>
<protein>
    <submittedName>
        <fullName evidence="2">Uncharacterized protein</fullName>
    </submittedName>
</protein>
<proteinExistence type="predicted"/>
<gene>
    <name evidence="2" type="ORF">GCM10017600_49150</name>
</gene>
<comment type="caution">
    <text evidence="2">The sequence shown here is derived from an EMBL/GenBank/DDBJ whole genome shotgun (WGS) entry which is preliminary data.</text>
</comment>
<dbReference type="Proteomes" id="UP001143474">
    <property type="component" value="Unassembled WGS sequence"/>
</dbReference>
<dbReference type="AlphaFoldDB" id="A0A9W6I4F9"/>
<reference evidence="2" key="1">
    <citation type="journal article" date="2014" name="Int. J. Syst. Evol. Microbiol.">
        <title>Complete genome sequence of Corynebacterium casei LMG S-19264T (=DSM 44701T), isolated from a smear-ripened cheese.</title>
        <authorList>
            <consortium name="US DOE Joint Genome Institute (JGI-PGF)"/>
            <person name="Walter F."/>
            <person name="Albersmeier A."/>
            <person name="Kalinowski J."/>
            <person name="Ruckert C."/>
        </authorList>
    </citation>
    <scope>NUCLEOTIDE SEQUENCE</scope>
    <source>
        <strain evidence="2">VKM Ac-2007</strain>
    </source>
</reference>
<reference evidence="2" key="2">
    <citation type="submission" date="2023-01" db="EMBL/GenBank/DDBJ databases">
        <authorList>
            <person name="Sun Q."/>
            <person name="Evtushenko L."/>
        </authorList>
    </citation>
    <scope>NUCLEOTIDE SEQUENCE</scope>
    <source>
        <strain evidence="2">VKM Ac-2007</strain>
    </source>
</reference>